<dbReference type="AlphaFoldDB" id="A0A0D8L5G5"/>
<dbReference type="EMBL" id="JZSH01000323">
    <property type="protein sequence ID" value="KJF76436.1"/>
    <property type="molecule type" value="Genomic_DNA"/>
</dbReference>
<dbReference type="PATRIC" id="fig|582.24.peg.5955"/>
<comment type="caution">
    <text evidence="5">The sequence shown here is derived from an EMBL/GenBank/DDBJ whole genome shotgun (WGS) entry which is preliminary data.</text>
</comment>
<dbReference type="Pfam" id="PF19300">
    <property type="entry name" value="BPD_transp_1_N"/>
    <property type="match status" value="1"/>
</dbReference>
<reference evidence="5 6" key="1">
    <citation type="submission" date="2015-02" db="EMBL/GenBank/DDBJ databases">
        <title>Whole genome shotgun sequencing of cultured foodborne pathogen.</title>
        <authorList>
            <person name="Timme R."/>
            <person name="Allard M.W."/>
            <person name="Strain E."/>
            <person name="Evans P.S."/>
            <person name="Brown E."/>
        </authorList>
    </citation>
    <scope>NUCLEOTIDE SEQUENCE [LARGE SCALE GENOMIC DNA]</scope>
    <source>
        <strain evidence="5 6">GCSL-TSO-24</strain>
    </source>
</reference>
<name>A0A0D8L5G5_MORMO</name>
<dbReference type="Proteomes" id="UP000032582">
    <property type="component" value="Unassembled WGS sequence"/>
</dbReference>
<protein>
    <recommendedName>
        <fullName evidence="4">ABC transporter type 1 GsiC-like N-terminal domain-containing protein</fullName>
    </recommendedName>
</protein>
<keyword evidence="3" id="KW-0472">Membrane</keyword>
<gene>
    <name evidence="5" type="ORF">UA45_18655</name>
</gene>
<comment type="subcellular location">
    <subcellularLocation>
        <location evidence="1">Cell membrane</location>
        <topology evidence="1">Multi-pass membrane protein</topology>
    </subcellularLocation>
</comment>
<keyword evidence="3" id="KW-1003">Cell membrane</keyword>
<accession>A0A0D8L5G5</accession>
<organism evidence="5 6">
    <name type="scientific">Morganella morganii</name>
    <name type="common">Proteus morganii</name>
    <dbReference type="NCBI Taxonomy" id="582"/>
    <lineage>
        <taxon>Bacteria</taxon>
        <taxon>Pseudomonadati</taxon>
        <taxon>Pseudomonadota</taxon>
        <taxon>Gammaproteobacteria</taxon>
        <taxon>Enterobacterales</taxon>
        <taxon>Morganellaceae</taxon>
        <taxon>Morganella</taxon>
    </lineage>
</organism>
<evidence type="ECO:0000313" key="6">
    <source>
        <dbReference type="Proteomes" id="UP000032582"/>
    </source>
</evidence>
<dbReference type="GO" id="GO:0005886">
    <property type="term" value="C:plasma membrane"/>
    <property type="evidence" value="ECO:0007669"/>
    <property type="project" value="UniProtKB-SubCell"/>
</dbReference>
<proteinExistence type="predicted"/>
<sequence length="91" mass="10511">MRSALFLFVRFVCLLTVTAAGVFILLSYSPIDPIRAYIGNDLLHVPPEQYPAIAARWGLDQPLWQRFWIWFSQMLRGASVTPCCITHRCQR</sequence>
<evidence type="ECO:0000256" key="1">
    <source>
        <dbReference type="ARBA" id="ARBA00004651"/>
    </source>
</evidence>
<evidence type="ECO:0000256" key="3">
    <source>
        <dbReference type="ARBA" id="ARBA00022475"/>
    </source>
</evidence>
<keyword evidence="2" id="KW-0813">Transport</keyword>
<evidence type="ECO:0000313" key="5">
    <source>
        <dbReference type="EMBL" id="KJF76436.1"/>
    </source>
</evidence>
<evidence type="ECO:0000259" key="4">
    <source>
        <dbReference type="Pfam" id="PF19300"/>
    </source>
</evidence>
<evidence type="ECO:0000256" key="2">
    <source>
        <dbReference type="ARBA" id="ARBA00022448"/>
    </source>
</evidence>
<feature type="domain" description="ABC transporter type 1 GsiC-like N-terminal" evidence="4">
    <location>
        <begin position="12"/>
        <end position="81"/>
    </location>
</feature>
<dbReference type="InterPro" id="IPR045621">
    <property type="entry name" value="BPD_transp_1_N"/>
</dbReference>